<proteinExistence type="predicted"/>
<feature type="domain" description="EGF-like calcium-binding" evidence="4">
    <location>
        <begin position="9"/>
        <end position="54"/>
    </location>
</feature>
<dbReference type="Proteomes" id="UP000014760">
    <property type="component" value="Unassembled WGS sequence"/>
</dbReference>
<dbReference type="InterPro" id="IPR050751">
    <property type="entry name" value="ECM_structural_protein"/>
</dbReference>
<dbReference type="EMBL" id="KB304135">
    <property type="protein sequence ID" value="ELU02361.1"/>
    <property type="molecule type" value="Genomic_DNA"/>
</dbReference>
<dbReference type="OrthoDB" id="5953235at2759"/>
<reference evidence="8" key="1">
    <citation type="submission" date="2012-12" db="EMBL/GenBank/DDBJ databases">
        <authorList>
            <person name="Hellsten U."/>
            <person name="Grimwood J."/>
            <person name="Chapman J.A."/>
            <person name="Shapiro H."/>
            <person name="Aerts A."/>
            <person name="Otillar R.P."/>
            <person name="Terry A.Y."/>
            <person name="Boore J.L."/>
            <person name="Simakov O."/>
            <person name="Marletaz F."/>
            <person name="Cho S.-J."/>
            <person name="Edsinger-Gonzales E."/>
            <person name="Havlak P."/>
            <person name="Kuo D.-H."/>
            <person name="Larsson T."/>
            <person name="Lv J."/>
            <person name="Arendt D."/>
            <person name="Savage R."/>
            <person name="Osoegawa K."/>
            <person name="de Jong P."/>
            <person name="Lindberg D.R."/>
            <person name="Seaver E.C."/>
            <person name="Weisblat D.A."/>
            <person name="Putnam N.H."/>
            <person name="Grigoriev I.V."/>
            <person name="Rokhsar D.S."/>
        </authorList>
    </citation>
    <scope>NUCLEOTIDE SEQUENCE</scope>
    <source>
        <strain evidence="8">I ESC-2004</strain>
    </source>
</reference>
<evidence type="ECO:0000256" key="1">
    <source>
        <dbReference type="ARBA" id="ARBA00022536"/>
    </source>
</evidence>
<evidence type="ECO:0000313" key="6">
    <source>
        <dbReference type="EMBL" id="ELU02361.1"/>
    </source>
</evidence>
<evidence type="ECO:0000313" key="8">
    <source>
        <dbReference type="Proteomes" id="UP000014760"/>
    </source>
</evidence>
<dbReference type="Gene3D" id="2.10.25.10">
    <property type="entry name" value="Laminin"/>
    <property type="match status" value="2"/>
</dbReference>
<sequence length="119" mass="13414">MCIFVRCVHINECEGERGEDYDEDCHICVNTIGSYTCECEDGYELDSTTNQTCIDINECDGEKGVDYDEDCHICVNTNGSYTCECENGYELDSATNQTCIGELYLVIEKLEARKTQDAK</sequence>
<dbReference type="InterPro" id="IPR000742">
    <property type="entry name" value="EGF"/>
</dbReference>
<evidence type="ECO:0000256" key="3">
    <source>
        <dbReference type="ARBA" id="ARBA00023157"/>
    </source>
</evidence>
<dbReference type="PANTHER" id="PTHR24034:SF205">
    <property type="entry name" value="NIDOGEN"/>
    <property type="match status" value="1"/>
</dbReference>
<organism evidence="6">
    <name type="scientific">Capitella teleta</name>
    <name type="common">Polychaete worm</name>
    <dbReference type="NCBI Taxonomy" id="283909"/>
    <lineage>
        <taxon>Eukaryota</taxon>
        <taxon>Metazoa</taxon>
        <taxon>Spiralia</taxon>
        <taxon>Lophotrochozoa</taxon>
        <taxon>Annelida</taxon>
        <taxon>Polychaeta</taxon>
        <taxon>Sedentaria</taxon>
        <taxon>Scolecida</taxon>
        <taxon>Capitellidae</taxon>
        <taxon>Capitella</taxon>
    </lineage>
</organism>
<evidence type="ECO:0000259" key="5">
    <source>
        <dbReference type="SMART" id="SM00181"/>
    </source>
</evidence>
<dbReference type="AlphaFoldDB" id="R7U885"/>
<dbReference type="Pfam" id="PF12662">
    <property type="entry name" value="cEGF"/>
    <property type="match status" value="1"/>
</dbReference>
<feature type="domain" description="EGF-like" evidence="5">
    <location>
        <begin position="58"/>
        <end position="100"/>
    </location>
</feature>
<feature type="domain" description="EGF-like calcium-binding" evidence="4">
    <location>
        <begin position="55"/>
        <end position="100"/>
    </location>
</feature>
<dbReference type="InterPro" id="IPR009030">
    <property type="entry name" value="Growth_fac_rcpt_cys_sf"/>
</dbReference>
<dbReference type="FunFam" id="2.10.25.10:FF:000002">
    <property type="entry name" value="Latent-transforming growth factor beta-binding protein 3"/>
    <property type="match status" value="1"/>
</dbReference>
<gene>
    <name evidence="6" type="ORF">CAPTEDRAFT_213993</name>
</gene>
<accession>R7U885</accession>
<dbReference type="InterPro" id="IPR001881">
    <property type="entry name" value="EGF-like_Ca-bd_dom"/>
</dbReference>
<keyword evidence="2" id="KW-0677">Repeat</keyword>
<dbReference type="STRING" id="283909.R7U885"/>
<dbReference type="SMART" id="SM00179">
    <property type="entry name" value="EGF_CA"/>
    <property type="match status" value="2"/>
</dbReference>
<evidence type="ECO:0000256" key="2">
    <source>
        <dbReference type="ARBA" id="ARBA00022737"/>
    </source>
</evidence>
<evidence type="ECO:0000259" key="4">
    <source>
        <dbReference type="SMART" id="SM00179"/>
    </source>
</evidence>
<dbReference type="HOGENOM" id="CLU_004826_10_2_1"/>
<dbReference type="EnsemblMetazoa" id="CapteT213993">
    <property type="protein sequence ID" value="CapteP213993"/>
    <property type="gene ID" value="CapteG213993"/>
</dbReference>
<dbReference type="PANTHER" id="PTHR24034">
    <property type="entry name" value="EGF-LIKE DOMAIN-CONTAINING PROTEIN"/>
    <property type="match status" value="1"/>
</dbReference>
<name>R7U885_CAPTE</name>
<dbReference type="InterPro" id="IPR026823">
    <property type="entry name" value="cEGF"/>
</dbReference>
<protein>
    <recommendedName>
        <fullName evidence="9">EGF-like domain-containing protein</fullName>
    </recommendedName>
</protein>
<dbReference type="GO" id="GO:0005509">
    <property type="term" value="F:calcium ion binding"/>
    <property type="evidence" value="ECO:0007669"/>
    <property type="project" value="InterPro"/>
</dbReference>
<keyword evidence="1" id="KW-0245">EGF-like domain</keyword>
<keyword evidence="3" id="KW-1015">Disulfide bond</keyword>
<reference evidence="7" key="3">
    <citation type="submission" date="2015-06" db="UniProtKB">
        <authorList>
            <consortium name="EnsemblMetazoa"/>
        </authorList>
    </citation>
    <scope>IDENTIFICATION</scope>
</reference>
<evidence type="ECO:0000313" key="7">
    <source>
        <dbReference type="EnsemblMetazoa" id="CapteP213993"/>
    </source>
</evidence>
<evidence type="ECO:0008006" key="9">
    <source>
        <dbReference type="Google" id="ProtNLM"/>
    </source>
</evidence>
<dbReference type="SUPFAM" id="SSF57184">
    <property type="entry name" value="Growth factor receptor domain"/>
    <property type="match status" value="1"/>
</dbReference>
<feature type="domain" description="EGF-like" evidence="5">
    <location>
        <begin position="12"/>
        <end position="54"/>
    </location>
</feature>
<reference evidence="6 8" key="2">
    <citation type="journal article" date="2013" name="Nature">
        <title>Insights into bilaterian evolution from three spiralian genomes.</title>
        <authorList>
            <person name="Simakov O."/>
            <person name="Marletaz F."/>
            <person name="Cho S.J."/>
            <person name="Edsinger-Gonzales E."/>
            <person name="Havlak P."/>
            <person name="Hellsten U."/>
            <person name="Kuo D.H."/>
            <person name="Larsson T."/>
            <person name="Lv J."/>
            <person name="Arendt D."/>
            <person name="Savage R."/>
            <person name="Osoegawa K."/>
            <person name="de Jong P."/>
            <person name="Grimwood J."/>
            <person name="Chapman J.A."/>
            <person name="Shapiro H."/>
            <person name="Aerts A."/>
            <person name="Otillar R.P."/>
            <person name="Terry A.Y."/>
            <person name="Boore J.L."/>
            <person name="Grigoriev I.V."/>
            <person name="Lindberg D.R."/>
            <person name="Seaver E.C."/>
            <person name="Weisblat D.A."/>
            <person name="Putnam N.H."/>
            <person name="Rokhsar D.S."/>
        </authorList>
    </citation>
    <scope>NUCLEOTIDE SEQUENCE</scope>
    <source>
        <strain evidence="6 8">I ESC-2004</strain>
    </source>
</reference>
<dbReference type="OMA" id="AHICQNE"/>
<dbReference type="EMBL" id="AMQN01025086">
    <property type="status" value="NOT_ANNOTATED_CDS"/>
    <property type="molecule type" value="Genomic_DNA"/>
</dbReference>
<dbReference type="SMART" id="SM00181">
    <property type="entry name" value="EGF"/>
    <property type="match status" value="2"/>
</dbReference>
<keyword evidence="8" id="KW-1185">Reference proteome</keyword>